<sequence length="122" mass="14170">MVIIALCAANQTCLGLLWRLSAEQAKDYDKVKEALMKRYDLTEDGYRRKFRTCKSAEGESPDMFIVHIVTYFDRWIELSKTDKSYKKLKDLIVREQFMDACPEDLAASLREKDLPTLARVAK</sequence>
<evidence type="ECO:0000313" key="4">
    <source>
        <dbReference type="Proteomes" id="UP000735302"/>
    </source>
</evidence>
<dbReference type="AlphaFoldDB" id="A0AAV4DRF6"/>
<organism evidence="3 4">
    <name type="scientific">Plakobranchus ocellatus</name>
    <dbReference type="NCBI Taxonomy" id="259542"/>
    <lineage>
        <taxon>Eukaryota</taxon>
        <taxon>Metazoa</taxon>
        <taxon>Spiralia</taxon>
        <taxon>Lophotrochozoa</taxon>
        <taxon>Mollusca</taxon>
        <taxon>Gastropoda</taxon>
        <taxon>Heterobranchia</taxon>
        <taxon>Euthyneura</taxon>
        <taxon>Panpulmonata</taxon>
        <taxon>Sacoglossa</taxon>
        <taxon>Placobranchoidea</taxon>
        <taxon>Plakobranchidae</taxon>
        <taxon>Plakobranchus</taxon>
    </lineage>
</organism>
<keyword evidence="4" id="KW-1185">Reference proteome</keyword>
<dbReference type="SUPFAM" id="SSF47353">
    <property type="entry name" value="Retrovirus capsid dimerization domain-like"/>
    <property type="match status" value="1"/>
</dbReference>
<dbReference type="InterPro" id="IPR003309">
    <property type="entry name" value="SCAN_dom"/>
</dbReference>
<evidence type="ECO:0000259" key="2">
    <source>
        <dbReference type="Pfam" id="PF02023"/>
    </source>
</evidence>
<dbReference type="PANTHER" id="PTHR46888">
    <property type="entry name" value="ZINC KNUCKLE DOMAINCONTAINING PROTEIN-RELATED"/>
    <property type="match status" value="1"/>
</dbReference>
<dbReference type="Pfam" id="PF02023">
    <property type="entry name" value="SCAN"/>
    <property type="match status" value="1"/>
</dbReference>
<feature type="signal peptide" evidence="1">
    <location>
        <begin position="1"/>
        <end position="15"/>
    </location>
</feature>
<gene>
    <name evidence="3" type="ORF">PoB_007296100</name>
</gene>
<feature type="domain" description="SCAN box" evidence="2">
    <location>
        <begin position="45"/>
        <end position="119"/>
    </location>
</feature>
<reference evidence="3 4" key="1">
    <citation type="journal article" date="2021" name="Elife">
        <title>Chloroplast acquisition without the gene transfer in kleptoplastic sea slugs, Plakobranchus ocellatus.</title>
        <authorList>
            <person name="Maeda T."/>
            <person name="Takahashi S."/>
            <person name="Yoshida T."/>
            <person name="Shimamura S."/>
            <person name="Takaki Y."/>
            <person name="Nagai Y."/>
            <person name="Toyoda A."/>
            <person name="Suzuki Y."/>
            <person name="Arimoto A."/>
            <person name="Ishii H."/>
            <person name="Satoh N."/>
            <person name="Nishiyama T."/>
            <person name="Hasebe M."/>
            <person name="Maruyama T."/>
            <person name="Minagawa J."/>
            <person name="Obokata J."/>
            <person name="Shigenobu S."/>
        </authorList>
    </citation>
    <scope>NUCLEOTIDE SEQUENCE [LARGE SCALE GENOMIC DNA]</scope>
</reference>
<dbReference type="Proteomes" id="UP000735302">
    <property type="component" value="Unassembled WGS sequence"/>
</dbReference>
<feature type="chain" id="PRO_5043551173" evidence="1">
    <location>
        <begin position="16"/>
        <end position="122"/>
    </location>
</feature>
<accession>A0AAV4DRF6</accession>
<evidence type="ECO:0000256" key="1">
    <source>
        <dbReference type="SAM" id="SignalP"/>
    </source>
</evidence>
<comment type="caution">
    <text evidence="3">The sequence shown here is derived from an EMBL/GenBank/DDBJ whole genome shotgun (WGS) entry which is preliminary data.</text>
</comment>
<dbReference type="PANTHER" id="PTHR46888:SF1">
    <property type="entry name" value="RIBONUCLEASE H"/>
    <property type="match status" value="1"/>
</dbReference>
<evidence type="ECO:0000313" key="3">
    <source>
        <dbReference type="EMBL" id="GFO46456.1"/>
    </source>
</evidence>
<dbReference type="Gene3D" id="1.10.4020.10">
    <property type="entry name" value="DNA breaking-rejoining enzymes"/>
    <property type="match status" value="1"/>
</dbReference>
<keyword evidence="1" id="KW-0732">Signal</keyword>
<dbReference type="InterPro" id="IPR038269">
    <property type="entry name" value="SCAN_sf"/>
</dbReference>
<proteinExistence type="predicted"/>
<name>A0AAV4DRF6_9GAST</name>
<dbReference type="EMBL" id="BLXT01008186">
    <property type="protein sequence ID" value="GFO46456.1"/>
    <property type="molecule type" value="Genomic_DNA"/>
</dbReference>
<protein>
    <submittedName>
        <fullName evidence="3">Mucin, multiple pts and sea group, member 1</fullName>
    </submittedName>
</protein>